<dbReference type="EMBL" id="AAYA01000006">
    <property type="protein sequence ID" value="EBA08090.1"/>
    <property type="molecule type" value="Genomic_DNA"/>
</dbReference>
<feature type="active site" description="Nucleophile" evidence="10">
    <location>
        <position position="7"/>
    </location>
</feature>
<evidence type="ECO:0000256" key="6">
    <source>
        <dbReference type="ARBA" id="ARBA00022723"/>
    </source>
</evidence>
<dbReference type="GO" id="GO:0006281">
    <property type="term" value="P:DNA repair"/>
    <property type="evidence" value="ECO:0007669"/>
    <property type="project" value="TreeGrafter"/>
</dbReference>
<comment type="similarity">
    <text evidence="4 10">Belongs to the HAD-like hydrolase superfamily. CbbY/CbbZ/Gph/YieH family.</text>
</comment>
<evidence type="ECO:0000256" key="10">
    <source>
        <dbReference type="HAMAP-Rule" id="MF_00495"/>
    </source>
</evidence>
<dbReference type="eggNOG" id="COG0546">
    <property type="taxonomic scope" value="Bacteria"/>
</dbReference>
<dbReference type="SUPFAM" id="SSF56784">
    <property type="entry name" value="HAD-like"/>
    <property type="match status" value="1"/>
</dbReference>
<dbReference type="SFLD" id="SFLDS00003">
    <property type="entry name" value="Haloacid_Dehalogenase"/>
    <property type="match status" value="1"/>
</dbReference>
<dbReference type="GO" id="GO:0008967">
    <property type="term" value="F:phosphoglycolate phosphatase activity"/>
    <property type="evidence" value="ECO:0007669"/>
    <property type="project" value="UniProtKB-UniRule"/>
</dbReference>
<evidence type="ECO:0000256" key="7">
    <source>
        <dbReference type="ARBA" id="ARBA00022801"/>
    </source>
</evidence>
<dbReference type="NCBIfam" id="TIGR01549">
    <property type="entry name" value="HAD-SF-IA-v1"/>
    <property type="match status" value="1"/>
</dbReference>
<comment type="pathway">
    <text evidence="3 10">Organic acid metabolism; glycolate biosynthesis; glycolate from 2-phosphoglycolate: step 1/1.</text>
</comment>
<comment type="caution">
    <text evidence="11">The sequence shown here is derived from an EMBL/GenBank/DDBJ whole genome shotgun (WGS) entry which is preliminary data.</text>
</comment>
<evidence type="ECO:0000313" key="12">
    <source>
        <dbReference type="Proteomes" id="UP000005713"/>
    </source>
</evidence>
<comment type="function">
    <text evidence="10">Specifically catalyzes the dephosphorylation of 2-phosphoglycolate. Is involved in the dissimilation of the intracellular 2-phosphoglycolate formed during the DNA repair of 3'-phosphoglycolate ends, a major class of DNA lesions induced by oxidative stress.</text>
</comment>
<protein>
    <recommendedName>
        <fullName evidence="5 10">Phosphoglycolate phosphatase</fullName>
        <shortName evidence="10">PGP</shortName>
        <shortName evidence="10">PGPase</shortName>
        <ecNumber evidence="5 10">3.1.3.18</ecNumber>
    </recommendedName>
</protein>
<evidence type="ECO:0000256" key="8">
    <source>
        <dbReference type="ARBA" id="ARBA00022842"/>
    </source>
</evidence>
<keyword evidence="6 10" id="KW-0479">Metal-binding</keyword>
<comment type="catalytic activity">
    <reaction evidence="1 10">
        <text>2-phosphoglycolate + H2O = glycolate + phosphate</text>
        <dbReference type="Rhea" id="RHEA:14369"/>
        <dbReference type="ChEBI" id="CHEBI:15377"/>
        <dbReference type="ChEBI" id="CHEBI:29805"/>
        <dbReference type="ChEBI" id="CHEBI:43474"/>
        <dbReference type="ChEBI" id="CHEBI:58033"/>
        <dbReference type="EC" id="3.1.3.18"/>
    </reaction>
</comment>
<dbReference type="InterPro" id="IPR023198">
    <property type="entry name" value="PGP-like_dom2"/>
</dbReference>
<evidence type="ECO:0000256" key="5">
    <source>
        <dbReference type="ARBA" id="ARBA00013078"/>
    </source>
</evidence>
<dbReference type="InterPro" id="IPR050155">
    <property type="entry name" value="HAD-like_hydrolase_sf"/>
</dbReference>
<dbReference type="RefSeq" id="WP_005858884.1">
    <property type="nucleotide sequence ID" value="NZ_AAYA01000006.1"/>
</dbReference>
<keyword evidence="7 10" id="KW-0378">Hydrolase</keyword>
<dbReference type="HAMAP" id="MF_00495">
    <property type="entry name" value="GPH_hydrolase_bact"/>
    <property type="match status" value="1"/>
</dbReference>
<accession>A3K3H6</accession>
<dbReference type="GO" id="GO:0005829">
    <property type="term" value="C:cytosol"/>
    <property type="evidence" value="ECO:0007669"/>
    <property type="project" value="TreeGrafter"/>
</dbReference>
<dbReference type="EC" id="3.1.3.18" evidence="5 10"/>
<dbReference type="SFLD" id="SFLDG01129">
    <property type="entry name" value="C1.5:_HAD__Beta-PGM__Phosphata"/>
    <property type="match status" value="1"/>
</dbReference>
<dbReference type="OrthoDB" id="9793014at2"/>
<dbReference type="GO" id="GO:0046872">
    <property type="term" value="F:metal ion binding"/>
    <property type="evidence" value="ECO:0007669"/>
    <property type="project" value="UniProtKB-KW"/>
</dbReference>
<dbReference type="InterPro" id="IPR006439">
    <property type="entry name" value="HAD-SF_hydro_IA"/>
</dbReference>
<evidence type="ECO:0000256" key="4">
    <source>
        <dbReference type="ARBA" id="ARBA00006171"/>
    </source>
</evidence>
<feature type="binding site" evidence="10">
    <location>
        <position position="9"/>
    </location>
    <ligand>
        <name>Mg(2+)</name>
        <dbReference type="ChEBI" id="CHEBI:18420"/>
    </ligand>
</feature>
<dbReference type="Gene3D" id="3.40.50.1000">
    <property type="entry name" value="HAD superfamily/HAD-like"/>
    <property type="match status" value="1"/>
</dbReference>
<organism evidence="11 12">
    <name type="scientific">Sagittula stellata (strain ATCC 700073 / DSM 11524 / E-37)</name>
    <dbReference type="NCBI Taxonomy" id="388399"/>
    <lineage>
        <taxon>Bacteria</taxon>
        <taxon>Pseudomonadati</taxon>
        <taxon>Pseudomonadota</taxon>
        <taxon>Alphaproteobacteria</taxon>
        <taxon>Rhodobacterales</taxon>
        <taxon>Roseobacteraceae</taxon>
        <taxon>Sagittula</taxon>
    </lineage>
</organism>
<comment type="cofactor">
    <cofactor evidence="2 10">
        <name>Mg(2+)</name>
        <dbReference type="ChEBI" id="CHEBI:18420"/>
    </cofactor>
</comment>
<keyword evidence="12" id="KW-1185">Reference proteome</keyword>
<dbReference type="AlphaFoldDB" id="A3K3H6"/>
<keyword evidence="9 10" id="KW-0119">Carbohydrate metabolism</keyword>
<feature type="binding site" evidence="10">
    <location>
        <position position="163"/>
    </location>
    <ligand>
        <name>Mg(2+)</name>
        <dbReference type="ChEBI" id="CHEBI:18420"/>
    </ligand>
</feature>
<evidence type="ECO:0000256" key="2">
    <source>
        <dbReference type="ARBA" id="ARBA00001946"/>
    </source>
</evidence>
<dbReference type="Proteomes" id="UP000005713">
    <property type="component" value="Unassembled WGS sequence"/>
</dbReference>
<dbReference type="InterPro" id="IPR036412">
    <property type="entry name" value="HAD-like_sf"/>
</dbReference>
<proteinExistence type="inferred from homology"/>
<evidence type="ECO:0000256" key="9">
    <source>
        <dbReference type="ARBA" id="ARBA00023277"/>
    </source>
</evidence>
<dbReference type="UniPathway" id="UPA00865">
    <property type="reaction ID" value="UER00834"/>
</dbReference>
<dbReference type="NCBIfam" id="TIGR01449">
    <property type="entry name" value="PGP_bact"/>
    <property type="match status" value="1"/>
</dbReference>
<evidence type="ECO:0000256" key="1">
    <source>
        <dbReference type="ARBA" id="ARBA00000830"/>
    </source>
</evidence>
<dbReference type="Gene3D" id="1.10.150.240">
    <property type="entry name" value="Putative phosphatase, domain 2"/>
    <property type="match status" value="1"/>
</dbReference>
<evidence type="ECO:0000313" key="11">
    <source>
        <dbReference type="EMBL" id="EBA08090.1"/>
    </source>
</evidence>
<evidence type="ECO:0000256" key="3">
    <source>
        <dbReference type="ARBA" id="ARBA00004818"/>
    </source>
</evidence>
<dbReference type="GO" id="GO:0046295">
    <property type="term" value="P:glycolate biosynthetic process"/>
    <property type="evidence" value="ECO:0007669"/>
    <property type="project" value="UniProtKB-UniRule"/>
</dbReference>
<dbReference type="InterPro" id="IPR037512">
    <property type="entry name" value="PGPase_prok"/>
</dbReference>
<sequence>MKTIAFDLDGTLMDSVPHIHAAVAEALSELGLPTITVEETPGFVGRGLPVLLERVLAHVGASPDRHKALYDRTMHHYVTTPSDPASLYPGVPEALETLRSAGHRLTLCTNKPFAATETAIRDTGLAPFFDLVIGGDSLPTRKPDPAMLIAALDGAAQTLYVGDSETDCETAQAAGVPFVLFTEGYRNAPPETLPHVALFSDWTLAPDIFATLW</sequence>
<dbReference type="InterPro" id="IPR023214">
    <property type="entry name" value="HAD_sf"/>
</dbReference>
<gene>
    <name evidence="11" type="ORF">SSE37_11119</name>
</gene>
<dbReference type="PRINTS" id="PR00413">
    <property type="entry name" value="HADHALOGNASE"/>
</dbReference>
<dbReference type="PANTHER" id="PTHR43434">
    <property type="entry name" value="PHOSPHOGLYCOLATE PHOSPHATASE"/>
    <property type="match status" value="1"/>
</dbReference>
<dbReference type="GO" id="GO:0005975">
    <property type="term" value="P:carbohydrate metabolic process"/>
    <property type="evidence" value="ECO:0007669"/>
    <property type="project" value="InterPro"/>
</dbReference>
<name>A3K3H6_SAGS3</name>
<reference evidence="11 12" key="1">
    <citation type="submission" date="2006-06" db="EMBL/GenBank/DDBJ databases">
        <authorList>
            <person name="Moran M.A."/>
            <person name="Ferriera S."/>
            <person name="Johnson J."/>
            <person name="Kravitz S."/>
            <person name="Beeson K."/>
            <person name="Sutton G."/>
            <person name="Rogers Y.-H."/>
            <person name="Friedman R."/>
            <person name="Frazier M."/>
            <person name="Venter J.C."/>
        </authorList>
    </citation>
    <scope>NUCLEOTIDE SEQUENCE [LARGE SCALE GENOMIC DNA]</scope>
    <source>
        <strain evidence="11 12">E-37</strain>
    </source>
</reference>
<dbReference type="PANTHER" id="PTHR43434:SF1">
    <property type="entry name" value="PHOSPHOGLYCOLATE PHOSPHATASE"/>
    <property type="match status" value="1"/>
</dbReference>
<dbReference type="Pfam" id="PF00702">
    <property type="entry name" value="Hydrolase"/>
    <property type="match status" value="1"/>
</dbReference>
<keyword evidence="8 10" id="KW-0460">Magnesium</keyword>
<feature type="binding site" evidence="10">
    <location>
        <position position="7"/>
    </location>
    <ligand>
        <name>Mg(2+)</name>
        <dbReference type="ChEBI" id="CHEBI:18420"/>
    </ligand>
</feature>